<sequence>MIEAHSMLYKIANRNYVTPALNQALQEISQNLDQKHHGIKVVYLDANFPFIKGFPLFPHLSHNDGKKVDLSFIYSNKDKQLVNLKPSNSGYGVFEEPLKQEYNQIEVCKNQGFWQYDYAQYLTLGKKEQELTFSIQGNRTLLQTILQQISVKKVFIEPHLKTRMKLQHHKLRFHGCRAVRHDDHIHFQL</sequence>
<accession>A0ABP9DE04</accession>
<comment type="caution">
    <text evidence="1">The sequence shown here is derived from an EMBL/GenBank/DDBJ whole genome shotgun (WGS) entry which is preliminary data.</text>
</comment>
<dbReference type="SUPFAM" id="SSF55166">
    <property type="entry name" value="Hedgehog/DD-peptidase"/>
    <property type="match status" value="1"/>
</dbReference>
<dbReference type="InterPro" id="IPR009045">
    <property type="entry name" value="Zn_M74/Hedgehog-like"/>
</dbReference>
<organism evidence="1 2">
    <name type="scientific">Algivirga pacifica</name>
    <dbReference type="NCBI Taxonomy" id="1162670"/>
    <lineage>
        <taxon>Bacteria</taxon>
        <taxon>Pseudomonadati</taxon>
        <taxon>Bacteroidota</taxon>
        <taxon>Cytophagia</taxon>
        <taxon>Cytophagales</taxon>
        <taxon>Flammeovirgaceae</taxon>
        <taxon>Algivirga</taxon>
    </lineage>
</organism>
<gene>
    <name evidence="1" type="ORF">GCM10023331_28720</name>
</gene>
<keyword evidence="2" id="KW-1185">Reference proteome</keyword>
<evidence type="ECO:0000313" key="1">
    <source>
        <dbReference type="EMBL" id="GAA4842004.1"/>
    </source>
</evidence>
<reference evidence="2" key="1">
    <citation type="journal article" date="2019" name="Int. J. Syst. Evol. Microbiol.">
        <title>The Global Catalogue of Microorganisms (GCM) 10K type strain sequencing project: providing services to taxonomists for standard genome sequencing and annotation.</title>
        <authorList>
            <consortium name="The Broad Institute Genomics Platform"/>
            <consortium name="The Broad Institute Genome Sequencing Center for Infectious Disease"/>
            <person name="Wu L."/>
            <person name="Ma J."/>
        </authorList>
    </citation>
    <scope>NUCLEOTIDE SEQUENCE [LARGE SCALE GENOMIC DNA]</scope>
    <source>
        <strain evidence="2">JCM 18326</strain>
    </source>
</reference>
<dbReference type="EMBL" id="BAABJX010000044">
    <property type="protein sequence ID" value="GAA4842004.1"/>
    <property type="molecule type" value="Genomic_DNA"/>
</dbReference>
<evidence type="ECO:0000313" key="2">
    <source>
        <dbReference type="Proteomes" id="UP001500298"/>
    </source>
</evidence>
<protein>
    <submittedName>
        <fullName evidence="1">Uncharacterized protein</fullName>
    </submittedName>
</protein>
<dbReference type="Proteomes" id="UP001500298">
    <property type="component" value="Unassembled WGS sequence"/>
</dbReference>
<dbReference type="Gene3D" id="3.30.1380.10">
    <property type="match status" value="1"/>
</dbReference>
<proteinExistence type="predicted"/>
<name>A0ABP9DE04_9BACT</name>